<protein>
    <recommendedName>
        <fullName evidence="2">Thioredoxin domain-containing protein</fullName>
    </recommendedName>
</protein>
<dbReference type="EMBL" id="BRXU01000042">
    <property type="protein sequence ID" value="GLC61146.1"/>
    <property type="molecule type" value="Genomic_DNA"/>
</dbReference>
<dbReference type="InterPro" id="IPR013766">
    <property type="entry name" value="Thioredoxin_domain"/>
</dbReference>
<dbReference type="PROSITE" id="PS51352">
    <property type="entry name" value="THIOREDOXIN_2"/>
    <property type="match status" value="1"/>
</dbReference>
<keyword evidence="4" id="KW-1185">Reference proteome</keyword>
<dbReference type="AlphaFoldDB" id="A0A9W6C105"/>
<dbReference type="SUPFAM" id="SSF52833">
    <property type="entry name" value="Thioredoxin-like"/>
    <property type="match status" value="1"/>
</dbReference>
<proteinExistence type="predicted"/>
<evidence type="ECO:0000259" key="2">
    <source>
        <dbReference type="PROSITE" id="PS51352"/>
    </source>
</evidence>
<sequence length="199" mass="21552">MTAMIGRAPVTTAAFSRGQAPCVRSPIAARGRATVLVRSSKEEAVKQLEQFGAGVLAKVQETAPNTVPVTPMAAKSVDGSLSGSIDGGLLELNKDTFWEYLKLQGDTLVVVDFYTDWCGPCKLIYPELVKLSQERTDVRFVKVNCNKTNKELGMALGIKVAPTFQLYRNSTKVADMTGAKLDKLIALIDEQQKQLAASN</sequence>
<dbReference type="PROSITE" id="PS00194">
    <property type="entry name" value="THIOREDOXIN_1"/>
    <property type="match status" value="1"/>
</dbReference>
<evidence type="ECO:0000256" key="1">
    <source>
        <dbReference type="ARBA" id="ARBA00023157"/>
    </source>
</evidence>
<dbReference type="Pfam" id="PF00085">
    <property type="entry name" value="Thioredoxin"/>
    <property type="match status" value="1"/>
</dbReference>
<organism evidence="3 4">
    <name type="scientific">Pleodorina starrii</name>
    <dbReference type="NCBI Taxonomy" id="330485"/>
    <lineage>
        <taxon>Eukaryota</taxon>
        <taxon>Viridiplantae</taxon>
        <taxon>Chlorophyta</taxon>
        <taxon>core chlorophytes</taxon>
        <taxon>Chlorophyceae</taxon>
        <taxon>CS clade</taxon>
        <taxon>Chlamydomonadales</taxon>
        <taxon>Volvocaceae</taxon>
        <taxon>Pleodorina</taxon>
    </lineage>
</organism>
<dbReference type="InterPro" id="IPR036249">
    <property type="entry name" value="Thioredoxin-like_sf"/>
</dbReference>
<reference evidence="3 4" key="1">
    <citation type="journal article" date="2023" name="Commun. Biol.">
        <title>Reorganization of the ancestral sex-determining regions during the evolution of trioecy in Pleodorina starrii.</title>
        <authorList>
            <person name="Takahashi K."/>
            <person name="Suzuki S."/>
            <person name="Kawai-Toyooka H."/>
            <person name="Yamamoto K."/>
            <person name="Hamaji T."/>
            <person name="Ootsuki R."/>
            <person name="Yamaguchi H."/>
            <person name="Kawachi M."/>
            <person name="Higashiyama T."/>
            <person name="Nozaki H."/>
        </authorList>
    </citation>
    <scope>NUCLEOTIDE SEQUENCE [LARGE SCALE GENOMIC DNA]</scope>
    <source>
        <strain evidence="3 4">NIES-4479</strain>
    </source>
</reference>
<dbReference type="PANTHER" id="PTHR46115">
    <property type="entry name" value="THIOREDOXIN-LIKE PROTEIN 1"/>
    <property type="match status" value="1"/>
</dbReference>
<name>A0A9W6C105_9CHLO</name>
<dbReference type="Proteomes" id="UP001165080">
    <property type="component" value="Unassembled WGS sequence"/>
</dbReference>
<evidence type="ECO:0000313" key="4">
    <source>
        <dbReference type="Proteomes" id="UP001165080"/>
    </source>
</evidence>
<evidence type="ECO:0000313" key="3">
    <source>
        <dbReference type="EMBL" id="GLC61146.1"/>
    </source>
</evidence>
<comment type="caution">
    <text evidence="3">The sequence shown here is derived from an EMBL/GenBank/DDBJ whole genome shotgun (WGS) entry which is preliminary data.</text>
</comment>
<dbReference type="InterPro" id="IPR017937">
    <property type="entry name" value="Thioredoxin_CS"/>
</dbReference>
<keyword evidence="1" id="KW-1015">Disulfide bond</keyword>
<dbReference type="Gene3D" id="3.40.30.10">
    <property type="entry name" value="Glutaredoxin"/>
    <property type="match status" value="1"/>
</dbReference>
<accession>A0A9W6C105</accession>
<gene>
    <name evidence="3" type="primary">PLEST011447</name>
    <name evidence="3" type="ORF">PLESTB_001723200</name>
</gene>
<dbReference type="PRINTS" id="PR00421">
    <property type="entry name" value="THIOREDOXIN"/>
</dbReference>
<dbReference type="OrthoDB" id="10263751at2759"/>
<feature type="domain" description="Thioredoxin" evidence="2">
    <location>
        <begin position="63"/>
        <end position="193"/>
    </location>
</feature>
<dbReference type="CDD" id="cd02947">
    <property type="entry name" value="TRX_family"/>
    <property type="match status" value="1"/>
</dbReference>